<dbReference type="Proteomes" id="UP000826212">
    <property type="component" value="Chromosome"/>
</dbReference>
<protein>
    <submittedName>
        <fullName evidence="1">Trk system potassium transporter TrkA</fullName>
    </submittedName>
</protein>
<evidence type="ECO:0000313" key="1">
    <source>
        <dbReference type="EMBL" id="QZE13688.1"/>
    </source>
</evidence>
<sequence>MNIVIAGAGEVGSHLAKMLTFENHEIVVLDEDEEKLTMLASSLDLMTVEGSAISIRDLRESGAAQADLFIAVTPYEERNLIACQLAKDLGSKKTIARIDNQEYLFSHNKEKFVRMGIDELIYPEHLAAKEIVEYIKLTNTRQVLEFSSGQLILFGIKIRERGEFVGQTLEEMSKTLSDFRVVAISRYGETIIPTGSDQILLNDLVFFISEKNKVDEILKKAGKTKYEIKNIMILGGSRIGVKTALRLKDQFKVTIIEVDKKQSHKIASKLDDTMVINGDGRDLDLLKDEGIEKVDAFVAVTGNAETNILSCQMAKKMGVKRTVAEVENMDYLDFAENIGIGGVINKKRIAASYIYRFTMNTEVTHVKCLTASDAEVFEFVAKKNSKITKGPLKDIRLPEGVSVGGVIRSERGIIANGSTQVQQDDRVIIFCLPHSINKLSKLFK</sequence>
<accession>A0AC61NDT1</accession>
<reference evidence="1" key="1">
    <citation type="submission" date="2021-08" db="EMBL/GenBank/DDBJ databases">
        <title>Novel anaerobic bacterium isolated from sea squirt in East Sea, Republic of Korea.</title>
        <authorList>
            <person name="Nguyen T.H."/>
            <person name="Li Z."/>
            <person name="Lee Y.-J."/>
            <person name="Ko J."/>
            <person name="Kim S.-G."/>
        </authorList>
    </citation>
    <scope>NUCLEOTIDE SEQUENCE</scope>
    <source>
        <strain evidence="1">KCTC 25031</strain>
    </source>
</reference>
<keyword evidence="2" id="KW-1185">Reference proteome</keyword>
<organism evidence="1 2">
    <name type="scientific">Halosquirtibacter laminarini</name>
    <dbReference type="NCBI Taxonomy" id="3374600"/>
    <lineage>
        <taxon>Bacteria</taxon>
        <taxon>Pseudomonadati</taxon>
        <taxon>Bacteroidota</taxon>
        <taxon>Bacteroidia</taxon>
        <taxon>Marinilabiliales</taxon>
        <taxon>Prolixibacteraceae</taxon>
        <taxon>Halosquirtibacter</taxon>
    </lineage>
</organism>
<name>A0AC61NDT1_9BACT</name>
<proteinExistence type="predicted"/>
<dbReference type="EMBL" id="CP081303">
    <property type="protein sequence ID" value="QZE13688.1"/>
    <property type="molecule type" value="Genomic_DNA"/>
</dbReference>
<evidence type="ECO:0000313" key="2">
    <source>
        <dbReference type="Proteomes" id="UP000826212"/>
    </source>
</evidence>
<gene>
    <name evidence="1" type="primary">trkA</name>
    <name evidence="1" type="ORF">K4L44_14120</name>
</gene>